<dbReference type="InterPro" id="IPR000515">
    <property type="entry name" value="MetI-like"/>
</dbReference>
<dbReference type="Gene3D" id="1.10.3720.10">
    <property type="entry name" value="MetI-like"/>
    <property type="match status" value="1"/>
</dbReference>
<keyword evidence="8" id="KW-1185">Reference proteome</keyword>
<dbReference type="CDD" id="cd06261">
    <property type="entry name" value="TM_PBP2"/>
    <property type="match status" value="1"/>
</dbReference>
<feature type="transmembrane region" description="Helical" evidence="5">
    <location>
        <begin position="29"/>
        <end position="56"/>
    </location>
</feature>
<reference evidence="7 8" key="1">
    <citation type="submission" date="2016-10" db="EMBL/GenBank/DDBJ databases">
        <authorList>
            <person name="de Groot N.N."/>
        </authorList>
    </citation>
    <scope>NUCLEOTIDE SEQUENCE [LARGE SCALE GENOMIC DNA]</scope>
    <source>
        <strain evidence="7 8">DSM 20678</strain>
    </source>
</reference>
<dbReference type="Proteomes" id="UP000198577">
    <property type="component" value="Unassembled WGS sequence"/>
</dbReference>
<keyword evidence="4 5" id="KW-0472">Membrane</keyword>
<dbReference type="PANTHER" id="PTHR43496:SF1">
    <property type="entry name" value="POLYGALACTURONAN_RHAMNOGALACTURONAN TRANSPORT SYSTEM PERMEASE PROTEIN YTEP"/>
    <property type="match status" value="1"/>
</dbReference>
<evidence type="ECO:0000256" key="4">
    <source>
        <dbReference type="ARBA" id="ARBA00023136"/>
    </source>
</evidence>
<dbReference type="Pfam" id="PF00528">
    <property type="entry name" value="BPD_transp_1"/>
    <property type="match status" value="1"/>
</dbReference>
<protein>
    <submittedName>
        <fullName evidence="7">Putative aldouronate transport system permease protein</fullName>
    </submittedName>
</protein>
<proteinExistence type="inferred from homology"/>
<evidence type="ECO:0000256" key="2">
    <source>
        <dbReference type="ARBA" id="ARBA00022692"/>
    </source>
</evidence>
<dbReference type="InterPro" id="IPR035906">
    <property type="entry name" value="MetI-like_sf"/>
</dbReference>
<keyword evidence="2 5" id="KW-0812">Transmembrane</keyword>
<comment type="similarity">
    <text evidence="5">Belongs to the binding-protein-dependent transport system permease family.</text>
</comment>
<comment type="subcellular location">
    <subcellularLocation>
        <location evidence="5">Cell membrane</location>
        <topology evidence="5">Multi-pass membrane protein</topology>
    </subcellularLocation>
    <subcellularLocation>
        <location evidence="1">Membrane</location>
        <topology evidence="1">Multi-pass membrane protein</topology>
    </subcellularLocation>
</comment>
<evidence type="ECO:0000256" key="3">
    <source>
        <dbReference type="ARBA" id="ARBA00022989"/>
    </source>
</evidence>
<evidence type="ECO:0000256" key="5">
    <source>
        <dbReference type="RuleBase" id="RU363032"/>
    </source>
</evidence>
<keyword evidence="5" id="KW-0813">Transport</keyword>
<dbReference type="STRING" id="937334.SAMN05444406_12319"/>
<organism evidence="7 8">
    <name type="scientific">Caldicoprobacter faecalis</name>
    <dbReference type="NCBI Taxonomy" id="937334"/>
    <lineage>
        <taxon>Bacteria</taxon>
        <taxon>Bacillati</taxon>
        <taxon>Bacillota</taxon>
        <taxon>Clostridia</taxon>
        <taxon>Caldicoprobacterales</taxon>
        <taxon>Caldicoprobacteraceae</taxon>
        <taxon>Caldicoprobacter</taxon>
    </lineage>
</organism>
<dbReference type="PROSITE" id="PS50928">
    <property type="entry name" value="ABC_TM1"/>
    <property type="match status" value="1"/>
</dbReference>
<dbReference type="RefSeq" id="WP_207648991.1">
    <property type="nucleotide sequence ID" value="NZ_FOXR01000023.1"/>
</dbReference>
<evidence type="ECO:0000313" key="8">
    <source>
        <dbReference type="Proteomes" id="UP000198577"/>
    </source>
</evidence>
<dbReference type="SUPFAM" id="SSF161098">
    <property type="entry name" value="MetI-like"/>
    <property type="match status" value="1"/>
</dbReference>
<feature type="transmembrane region" description="Helical" evidence="5">
    <location>
        <begin position="284"/>
        <end position="307"/>
    </location>
</feature>
<dbReference type="EMBL" id="FOXR01000023">
    <property type="protein sequence ID" value="SFQ28217.1"/>
    <property type="molecule type" value="Genomic_DNA"/>
</dbReference>
<dbReference type="PANTHER" id="PTHR43496">
    <property type="entry name" value="PROTEIN LPLB"/>
    <property type="match status" value="1"/>
</dbReference>
<keyword evidence="3 5" id="KW-1133">Transmembrane helix</keyword>
<evidence type="ECO:0000256" key="1">
    <source>
        <dbReference type="ARBA" id="ARBA00004141"/>
    </source>
</evidence>
<dbReference type="GO" id="GO:0055085">
    <property type="term" value="P:transmembrane transport"/>
    <property type="evidence" value="ECO:0007669"/>
    <property type="project" value="InterPro"/>
</dbReference>
<feature type="transmembrane region" description="Helical" evidence="5">
    <location>
        <begin position="93"/>
        <end position="114"/>
    </location>
</feature>
<dbReference type="GO" id="GO:0005886">
    <property type="term" value="C:plasma membrane"/>
    <property type="evidence" value="ECO:0007669"/>
    <property type="project" value="UniProtKB-SubCell"/>
</dbReference>
<feature type="domain" description="ABC transmembrane type-1" evidence="6">
    <location>
        <begin position="89"/>
        <end position="303"/>
    </location>
</feature>
<gene>
    <name evidence="7" type="ORF">SAMN05444406_12319</name>
</gene>
<name>A0A1I5X9A4_9FIRM</name>
<evidence type="ECO:0000259" key="6">
    <source>
        <dbReference type="PROSITE" id="PS50928"/>
    </source>
</evidence>
<feature type="transmembrane region" description="Helical" evidence="5">
    <location>
        <begin position="135"/>
        <end position="155"/>
    </location>
</feature>
<accession>A0A1I5X9A4</accession>
<dbReference type="AlphaFoldDB" id="A0A1I5X9A4"/>
<evidence type="ECO:0000313" key="7">
    <source>
        <dbReference type="EMBL" id="SFQ28217.1"/>
    </source>
</evidence>
<feature type="transmembrane region" description="Helical" evidence="5">
    <location>
        <begin position="222"/>
        <end position="246"/>
    </location>
</feature>
<sequence>MNVKPSIVNSRAYNKRIVTIWHYILKKRYLYLMCIPGMIYLIVFKYIPMYGIIIAFQDFNFKRGILGSSFNNFANFKQLFGSEIFYNVLSNSLILSTLRLIITFPIPIILALLLNEIKKQVFKRTCQTFMYLPHFISWVVLGGILTNFLSMEGLINTLIEKLGGQKINFLGSAEWFRTVIIGGNIWKEAGWGTIIYLAGLSSINPEYYEVATVDGANRYQKLWYITLPGLANTIVVMLILSVGGLMNNGFEQIYLFQNGLNISVSEVFETYTYRIGIVGGRYSYSAAVGLFKSVVAAVLLFSTNYLANKIRGGSLY</sequence>